<evidence type="ECO:0000313" key="3">
    <source>
        <dbReference type="EMBL" id="MBO1751441.1"/>
    </source>
</evidence>
<dbReference type="Proteomes" id="UP000664209">
    <property type="component" value="Unassembled WGS sequence"/>
</dbReference>
<organism evidence="3 4">
    <name type="scientific">Actinotalea soli</name>
    <dbReference type="NCBI Taxonomy" id="2819234"/>
    <lineage>
        <taxon>Bacteria</taxon>
        <taxon>Bacillati</taxon>
        <taxon>Actinomycetota</taxon>
        <taxon>Actinomycetes</taxon>
        <taxon>Micrococcales</taxon>
        <taxon>Cellulomonadaceae</taxon>
        <taxon>Actinotalea</taxon>
    </lineage>
</organism>
<dbReference type="EMBL" id="JAGEMK010000002">
    <property type="protein sequence ID" value="MBO1751441.1"/>
    <property type="molecule type" value="Genomic_DNA"/>
</dbReference>
<dbReference type="AlphaFoldDB" id="A0A939LNX1"/>
<comment type="caution">
    <text evidence="3">The sequence shown here is derived from an EMBL/GenBank/DDBJ whole genome shotgun (WGS) entry which is preliminary data.</text>
</comment>
<evidence type="ECO:0000256" key="1">
    <source>
        <dbReference type="SAM" id="MobiDB-lite"/>
    </source>
</evidence>
<keyword evidence="2" id="KW-0472">Membrane</keyword>
<feature type="region of interest" description="Disordered" evidence="1">
    <location>
        <begin position="74"/>
        <end position="117"/>
    </location>
</feature>
<evidence type="ECO:0000313" key="4">
    <source>
        <dbReference type="Proteomes" id="UP000664209"/>
    </source>
</evidence>
<keyword evidence="4" id="KW-1185">Reference proteome</keyword>
<name>A0A939LNX1_9CELL</name>
<protein>
    <submittedName>
        <fullName evidence="3">Uncharacterized protein</fullName>
    </submittedName>
</protein>
<sequence length="117" mass="12755">MAAGLWVYAIVVGVLMWVGRRERRPKAERDGLTRTPAAEHGHWLLERVEHRVGVDDDALRAVRELIDGLVPPGESVGAAPASNAEEAELRSIGFDQGPGSWGNLLLERSGRPRDVAL</sequence>
<gene>
    <name evidence="3" type="ORF">J4G33_06450</name>
</gene>
<feature type="transmembrane region" description="Helical" evidence="2">
    <location>
        <begin position="6"/>
        <end position="22"/>
    </location>
</feature>
<dbReference type="RefSeq" id="WP_208055098.1">
    <property type="nucleotide sequence ID" value="NZ_JAGEMK010000002.1"/>
</dbReference>
<keyword evidence="2" id="KW-1133">Transmembrane helix</keyword>
<accession>A0A939LNX1</accession>
<proteinExistence type="predicted"/>
<reference evidence="3" key="1">
    <citation type="submission" date="2021-03" db="EMBL/GenBank/DDBJ databases">
        <title>Actinotalea soli sp. nov., isolated from soil.</title>
        <authorList>
            <person name="Ping W."/>
            <person name="Zhang J."/>
        </authorList>
    </citation>
    <scope>NUCLEOTIDE SEQUENCE</scope>
    <source>
        <strain evidence="3">BY-33</strain>
    </source>
</reference>
<keyword evidence="2" id="KW-0812">Transmembrane</keyword>
<feature type="compositionally biased region" description="Basic and acidic residues" evidence="1">
    <location>
        <begin position="108"/>
        <end position="117"/>
    </location>
</feature>
<evidence type="ECO:0000256" key="2">
    <source>
        <dbReference type="SAM" id="Phobius"/>
    </source>
</evidence>